<keyword evidence="4" id="KW-1185">Reference proteome</keyword>
<sequence length="265" mass="27677">MRQPILALALAATPLPALAFSQEDVLAGRILTGWQQQGGNHMTALHLTLAPGWKTYWRNPGEAGIPPAFDWTGSENLRAVTFHWPRPYVFTLNGMKTVGYHDELVLPIEVTPVDPARPVRLKGSVDLGVCSDICIPAALSFDSVIEGAGHPDPLIAAALDSRPLAAAQAGLVGIGCALDPIADGLRITATIDLPHKGGEETVVFESAAAGIWVSESVSTRSGGTLTAAAEMVPPQGAPFALDRSGVTVTVISDARAVEIRGCPAP</sequence>
<protein>
    <recommendedName>
        <fullName evidence="2">Thiol:disulfide interchange protein DsbD N-terminal domain-containing protein</fullName>
    </recommendedName>
</protein>
<feature type="domain" description="Thiol:disulfide interchange protein DsbD N-terminal" evidence="2">
    <location>
        <begin position="35"/>
        <end position="137"/>
    </location>
</feature>
<organism evidence="3 4">
    <name type="scientific">Paragemmobacter amnigenus</name>
    <dbReference type="NCBI Taxonomy" id="2852097"/>
    <lineage>
        <taxon>Bacteria</taxon>
        <taxon>Pseudomonadati</taxon>
        <taxon>Pseudomonadota</taxon>
        <taxon>Alphaproteobacteria</taxon>
        <taxon>Rhodobacterales</taxon>
        <taxon>Paracoccaceae</taxon>
        <taxon>Paragemmobacter</taxon>
    </lineage>
</organism>
<dbReference type="Pfam" id="PF11412">
    <property type="entry name" value="DsbD_N"/>
    <property type="match status" value="1"/>
</dbReference>
<evidence type="ECO:0000259" key="2">
    <source>
        <dbReference type="Pfam" id="PF11412"/>
    </source>
</evidence>
<feature type="signal peptide" evidence="1">
    <location>
        <begin position="1"/>
        <end position="19"/>
    </location>
</feature>
<dbReference type="Proteomes" id="UP000731907">
    <property type="component" value="Unassembled WGS sequence"/>
</dbReference>
<accession>A0ABS6J6Z3</accession>
<evidence type="ECO:0000313" key="4">
    <source>
        <dbReference type="Proteomes" id="UP000731907"/>
    </source>
</evidence>
<proteinExistence type="predicted"/>
<gene>
    <name evidence="3" type="ORF">GU927_016920</name>
</gene>
<dbReference type="RefSeq" id="WP_161763648.1">
    <property type="nucleotide sequence ID" value="NZ_JAAATX020000013.1"/>
</dbReference>
<name>A0ABS6J6Z3_9RHOB</name>
<feature type="chain" id="PRO_5045796503" description="Thiol:disulfide interchange protein DsbD N-terminal domain-containing protein" evidence="1">
    <location>
        <begin position="20"/>
        <end position="265"/>
    </location>
</feature>
<reference evidence="3 4" key="1">
    <citation type="submission" date="2021-06" db="EMBL/GenBank/DDBJ databases">
        <title>Rhodobacteraceae bacterium strain HSP-20.</title>
        <authorList>
            <person name="Chen W.-M."/>
        </authorList>
    </citation>
    <scope>NUCLEOTIDE SEQUENCE [LARGE SCALE GENOMIC DNA]</scope>
    <source>
        <strain evidence="3 4">HSP-20</strain>
    </source>
</reference>
<dbReference type="EMBL" id="JAAATX020000013">
    <property type="protein sequence ID" value="MBU9699530.1"/>
    <property type="molecule type" value="Genomic_DNA"/>
</dbReference>
<evidence type="ECO:0000256" key="1">
    <source>
        <dbReference type="SAM" id="SignalP"/>
    </source>
</evidence>
<dbReference type="InterPro" id="IPR028250">
    <property type="entry name" value="DsbDN"/>
</dbReference>
<keyword evidence="1" id="KW-0732">Signal</keyword>
<comment type="caution">
    <text evidence="3">The sequence shown here is derived from an EMBL/GenBank/DDBJ whole genome shotgun (WGS) entry which is preliminary data.</text>
</comment>
<evidence type="ECO:0000313" key="3">
    <source>
        <dbReference type="EMBL" id="MBU9699530.1"/>
    </source>
</evidence>